<comment type="caution">
    <text evidence="1">The sequence shown here is derived from an EMBL/GenBank/DDBJ whole genome shotgun (WGS) entry which is preliminary data.</text>
</comment>
<gene>
    <name evidence="1" type="ORF">L6164_001266</name>
</gene>
<organism evidence="1 2">
    <name type="scientific">Bauhinia variegata</name>
    <name type="common">Purple orchid tree</name>
    <name type="synonym">Phanera variegata</name>
    <dbReference type="NCBI Taxonomy" id="167791"/>
    <lineage>
        <taxon>Eukaryota</taxon>
        <taxon>Viridiplantae</taxon>
        <taxon>Streptophyta</taxon>
        <taxon>Embryophyta</taxon>
        <taxon>Tracheophyta</taxon>
        <taxon>Spermatophyta</taxon>
        <taxon>Magnoliopsida</taxon>
        <taxon>eudicotyledons</taxon>
        <taxon>Gunneridae</taxon>
        <taxon>Pentapetalae</taxon>
        <taxon>rosids</taxon>
        <taxon>fabids</taxon>
        <taxon>Fabales</taxon>
        <taxon>Fabaceae</taxon>
        <taxon>Cercidoideae</taxon>
        <taxon>Cercideae</taxon>
        <taxon>Bauhiniinae</taxon>
        <taxon>Bauhinia</taxon>
    </lineage>
</organism>
<evidence type="ECO:0000313" key="1">
    <source>
        <dbReference type="EMBL" id="KAI4357308.1"/>
    </source>
</evidence>
<sequence>MEVNERKCVKMHDLIRDVARGTANNEIHSIVGPKWNQSNLENAGDMRYLYFQNMIDFPKQLPCPKLEILIASIETEEEGSIEVPAAFFKGMTNLKVLSLQVNYWRGTIIELPRSIDLLEGIRTLHLRNSKFEDISVLMKLERLETLELIECFINEFPHGITELNKLRLLKLEGCEINRNPLGVIGKLSKIEELYFVGNFGSSWEFTGELVASLFDEDNISQKLQRYRISLENAPDDSSCFKMADSISKGVGVEQFFMESISNATIKRMIQKAECLCLKNIQRGYESVFPNLVEEIGGDMNGLTELQLESYSGMECLIHTAGLPSLTKTVFSKLTDLQLERIKDMKQLCQGHQIPPNLFEKLQWLYVEDCIELHGMLMARNLNLSQLEELHVEACPKLTSLFTISTVKSLVKLKWLNIRNCMEFKYIIKAIEEGDEIVWDQNEDQPLPPVFEQVDLHHLPNLISIFPESDYLTSPSLKKLSHESSHKARQQDNNTSLGIQIPSSELLCSAQCLKKQSLAPWRIKQMHITNCPKLKSLFTVLVASTMMLKHLHIENCDGLKQIITDGEDYQNHRNSSYIFPKLRTVTVTNCSLLEFIFPAYFSGNLLHLNSVVVKSAPMLKYVFGQYHHEHDSWHLNNNQDIQIDLPTLESLYLWVLPKFISICQNNFHATWPRLKYLFLNDCPSSSITSITDIMAHYNTRQLDSRTRKDFRETLKYLVTLYFYQGVNVPYRFVQGCSKLNLTSTTTLEEMKKYKDVQNEMVRSFLEHRLSELIIKFNNEMVGQCAQEGCGSKKAVVAVTSADSKPGSPLTEPKQTREASPQILKETQKKIVQSSPASEEPVLMTSLTASQEIEIETPQETDDLAKKGPTNKMIDKNHQELGEIRFQVHSEVELVHAESRKYTSITGHQSIQENFQVDLTQETNTTVASSSHSDPQVIKETEKDILHNCPAPDKPAMAASSTKSPSTSIISDETIKQTMDREGSKPTKVILKELSTQELDEQQSRSEPFLTNQHQPLEVPQTDNTASNVVEEPLDSALKIAISEKSTTLALSSDFKPKNSTAESLIFPTAKAYAEVAKSSEKLAMATSSAPPSSSAILLQDATSLSLKENFQGELTMEKDELVNSSSHSEPVVAVTKETGEDILQNIPALDEPAMATSSTSPPSTTITSNEVIEATIVTMSIDSEARKPSAESLVLPQVLASETTALIESKPNCTDADAIVKSKHTQAEITVTQENMEAFYTSIEADSSTLPLAENTSTNIGSVIIPPSEETKKALQILQDLVTKKFFFFLNPGRTGFMKNVLDYLLNLSPDDGISLRMKFVIMQLSRSFRQWSLDYNDASLKLESATANQSSIVKLEECLSANVKEFREAAMLESEASSKLANLEAKKRELEDQINAIEENIADCKLARDAAAKRKRQAFENGRTLKSEKDDLKNRVPSLREEQEWAKLTQENIECEWSKLAKQFIECSSIGE</sequence>
<accession>A0ACB9Q937</accession>
<name>A0ACB9Q937_BAUVA</name>
<evidence type="ECO:0000313" key="2">
    <source>
        <dbReference type="Proteomes" id="UP000828941"/>
    </source>
</evidence>
<reference evidence="1 2" key="1">
    <citation type="journal article" date="2022" name="DNA Res.">
        <title>Chromosomal-level genome assembly of the orchid tree Bauhinia variegata (Leguminosae; Cercidoideae) supports the allotetraploid origin hypothesis of Bauhinia.</title>
        <authorList>
            <person name="Zhong Y."/>
            <person name="Chen Y."/>
            <person name="Zheng D."/>
            <person name="Pang J."/>
            <person name="Liu Y."/>
            <person name="Luo S."/>
            <person name="Meng S."/>
            <person name="Qian L."/>
            <person name="Wei D."/>
            <person name="Dai S."/>
            <person name="Zhou R."/>
        </authorList>
    </citation>
    <scope>NUCLEOTIDE SEQUENCE [LARGE SCALE GENOMIC DNA]</scope>
    <source>
        <strain evidence="1">BV-YZ2020</strain>
    </source>
</reference>
<dbReference type="Proteomes" id="UP000828941">
    <property type="component" value="Chromosome 1"/>
</dbReference>
<dbReference type="EMBL" id="CM039426">
    <property type="protein sequence ID" value="KAI4357308.1"/>
    <property type="molecule type" value="Genomic_DNA"/>
</dbReference>
<protein>
    <submittedName>
        <fullName evidence="1">Uncharacterized protein</fullName>
    </submittedName>
</protein>
<keyword evidence="2" id="KW-1185">Reference proteome</keyword>
<proteinExistence type="predicted"/>